<dbReference type="AlphaFoldDB" id="A0AA41REK6"/>
<protein>
    <submittedName>
        <fullName evidence="1">Uncharacterized protein</fullName>
    </submittedName>
</protein>
<proteinExistence type="predicted"/>
<sequence length="173" mass="19001">NANAIDVEALLEPLDHRQKRCDIGRIAGPHLATNRPALIVDNRPDHHLDKIVPMILAEFSLTDALSATALEVNRGGIEKDQIQIRKQVATIRKQELFNQILVAARRNAGAVVRPADLLTQKTHGAVKMMKVQSFDAVDDVIAAPAAAKTVRSGNHQPVQNREKNGAFNIEFIL</sequence>
<name>A0AA41REK6_9BACT</name>
<evidence type="ECO:0000313" key="1">
    <source>
        <dbReference type="EMBL" id="MCJ8503243.1"/>
    </source>
</evidence>
<reference evidence="1" key="1">
    <citation type="submission" date="2022-04" db="EMBL/GenBank/DDBJ databases">
        <title>Desulfatitalea alkaliphila sp. nov., a novel anaerobic sulfate-reducing bacterium isolated from terrestrial mud volcano, Taman Peninsula, Russia.</title>
        <authorList>
            <person name="Khomyakova M.A."/>
            <person name="Merkel A.Y."/>
            <person name="Slobodkin A.I."/>
        </authorList>
    </citation>
    <scope>NUCLEOTIDE SEQUENCE</scope>
    <source>
        <strain evidence="1">M08but</strain>
    </source>
</reference>
<accession>A0AA41REK6</accession>
<dbReference type="Proteomes" id="UP001165427">
    <property type="component" value="Unassembled WGS sequence"/>
</dbReference>
<feature type="non-terminal residue" evidence="1">
    <location>
        <position position="1"/>
    </location>
</feature>
<feature type="non-terminal residue" evidence="1">
    <location>
        <position position="173"/>
    </location>
</feature>
<comment type="caution">
    <text evidence="1">The sequence shown here is derived from an EMBL/GenBank/DDBJ whole genome shotgun (WGS) entry which is preliminary data.</text>
</comment>
<gene>
    <name evidence="1" type="ORF">MRX98_21900</name>
</gene>
<dbReference type="EMBL" id="JALJRB010000096">
    <property type="protein sequence ID" value="MCJ8503243.1"/>
    <property type="molecule type" value="Genomic_DNA"/>
</dbReference>
<evidence type="ECO:0000313" key="2">
    <source>
        <dbReference type="Proteomes" id="UP001165427"/>
    </source>
</evidence>
<keyword evidence="2" id="KW-1185">Reference proteome</keyword>
<organism evidence="1 2">
    <name type="scientific">Desulfatitalea alkaliphila</name>
    <dbReference type="NCBI Taxonomy" id="2929485"/>
    <lineage>
        <taxon>Bacteria</taxon>
        <taxon>Pseudomonadati</taxon>
        <taxon>Thermodesulfobacteriota</taxon>
        <taxon>Desulfobacteria</taxon>
        <taxon>Desulfobacterales</taxon>
        <taxon>Desulfosarcinaceae</taxon>
        <taxon>Desulfatitalea</taxon>
    </lineage>
</organism>